<protein>
    <submittedName>
        <fullName evidence="2">CubicO group peptidase (Beta-lactamase class C family)</fullName>
    </submittedName>
</protein>
<dbReference type="AlphaFoldDB" id="A0A327QL09"/>
<gene>
    <name evidence="2" type="ORF">LX64_03452</name>
</gene>
<dbReference type="Gene3D" id="2.60.40.1120">
    <property type="entry name" value="Carboxypeptidase-like, regulatory domain"/>
    <property type="match status" value="1"/>
</dbReference>
<dbReference type="InterPro" id="IPR008969">
    <property type="entry name" value="CarboxyPept-like_regulatory"/>
</dbReference>
<name>A0A327QL09_9BACT</name>
<sequence>MIEGRWLVLFETIQVYFTGQRFVNSHLVNDRSYNFTAVNANSMKPFLPILLLCCTLQLQAQRVISGFVKNAANAQPIPAATISIPGLRINTVTDQQGRFELKVDAAKEVDSVLITHISFEPLKVHVNAITRDPIFLSPLTIQLQNVEIKAVAPVDIVRRAITNFSQNYYTKPHVTRGFYRYAARKSNDYIHLSEAVFDVYQEGANYNRARFKLQKARMETDNSPFKGTSYILFGLKPENVYEYDVVKNVDNSDFLTNKGLKQHQFKLNGTRMYNGEEVYDISFDQRDDIKQALYKGHMYIHVDNYAITFCEYSLSPKGLKYWMVKSLSQRALMKMLNVYETILQDTISIAYQNLNGRYFLNKVQERANWRIHSPRVHFDVNALSKIDYLVTSIDTLATATFPSNETMGDNRYIEFKSSATVDDFWKEYNLIPADYDVDSVAASIKAHRESANYKKLLSNRIPKWPKDPAIRIDSVLQFYYQKKQFNGVALVYKNGEVIYSKGLGYADIEKKIPNSLHTQFRIGSLAKPFTAILCMQLVQDGIWQTSDSIGKFLPWFAHGNITISQLLSHQSGIPNLTNDMEKLSKYMGKSYSTKEMVTQFCSDELQFHPGQSFQYSNSNYIVLAAALEAVTGKSLQTLLSEKVFQPLQMTHSFWGPATPSDTLMAKGYEGFQPELRYPIGNLTGAAAITSNAKDLLNWYKGLRDFKILNTDRTGEMYTPRSFYEDWDANYGFGWMIDKTMFYVSKKHEIRYHPGTDGGFYSMFVQEPTKDINIILLSNNGDFPRFDMTSLLLDILN</sequence>
<feature type="domain" description="Beta-lactamase-related" evidence="1">
    <location>
        <begin position="480"/>
        <end position="782"/>
    </location>
</feature>
<proteinExistence type="predicted"/>
<comment type="caution">
    <text evidence="2">The sequence shown here is derived from an EMBL/GenBank/DDBJ whole genome shotgun (WGS) entry which is preliminary data.</text>
</comment>
<dbReference type="Pfam" id="PF13715">
    <property type="entry name" value="CarbopepD_reg_2"/>
    <property type="match status" value="1"/>
</dbReference>
<dbReference type="EMBL" id="QLLL01000006">
    <property type="protein sequence ID" value="RAJ02437.1"/>
    <property type="molecule type" value="Genomic_DNA"/>
</dbReference>
<dbReference type="InterPro" id="IPR001466">
    <property type="entry name" value="Beta-lactam-related"/>
</dbReference>
<dbReference type="InterPro" id="IPR050491">
    <property type="entry name" value="AmpC-like"/>
</dbReference>
<keyword evidence="3" id="KW-1185">Reference proteome</keyword>
<reference evidence="2 3" key="1">
    <citation type="submission" date="2018-06" db="EMBL/GenBank/DDBJ databases">
        <title>Genomic Encyclopedia of Archaeal and Bacterial Type Strains, Phase II (KMG-II): from individual species to whole genera.</title>
        <authorList>
            <person name="Goeker M."/>
        </authorList>
    </citation>
    <scope>NUCLEOTIDE SEQUENCE [LARGE SCALE GENOMIC DNA]</scope>
    <source>
        <strain evidence="2 3">DSM 23857</strain>
    </source>
</reference>
<dbReference type="Gene3D" id="3.40.710.10">
    <property type="entry name" value="DD-peptidase/beta-lactamase superfamily"/>
    <property type="match status" value="1"/>
</dbReference>
<accession>A0A327QL09</accession>
<dbReference type="SUPFAM" id="SSF56601">
    <property type="entry name" value="beta-lactamase/transpeptidase-like"/>
    <property type="match status" value="1"/>
</dbReference>
<evidence type="ECO:0000313" key="3">
    <source>
        <dbReference type="Proteomes" id="UP000249547"/>
    </source>
</evidence>
<dbReference type="InterPro" id="IPR012338">
    <property type="entry name" value="Beta-lactam/transpept-like"/>
</dbReference>
<dbReference type="Proteomes" id="UP000249547">
    <property type="component" value="Unassembled WGS sequence"/>
</dbReference>
<evidence type="ECO:0000259" key="1">
    <source>
        <dbReference type="Pfam" id="PF00144"/>
    </source>
</evidence>
<dbReference type="Pfam" id="PF00144">
    <property type="entry name" value="Beta-lactamase"/>
    <property type="match status" value="1"/>
</dbReference>
<organism evidence="2 3">
    <name type="scientific">Chitinophaga skermanii</name>
    <dbReference type="NCBI Taxonomy" id="331697"/>
    <lineage>
        <taxon>Bacteria</taxon>
        <taxon>Pseudomonadati</taxon>
        <taxon>Bacteroidota</taxon>
        <taxon>Chitinophagia</taxon>
        <taxon>Chitinophagales</taxon>
        <taxon>Chitinophagaceae</taxon>
        <taxon>Chitinophaga</taxon>
    </lineage>
</organism>
<dbReference type="SUPFAM" id="SSF49464">
    <property type="entry name" value="Carboxypeptidase regulatory domain-like"/>
    <property type="match status" value="1"/>
</dbReference>
<dbReference type="PANTHER" id="PTHR46825">
    <property type="entry name" value="D-ALANYL-D-ALANINE-CARBOXYPEPTIDASE/ENDOPEPTIDASE AMPH"/>
    <property type="match status" value="1"/>
</dbReference>
<dbReference type="PANTHER" id="PTHR46825:SF9">
    <property type="entry name" value="BETA-LACTAMASE-RELATED DOMAIN-CONTAINING PROTEIN"/>
    <property type="match status" value="1"/>
</dbReference>
<evidence type="ECO:0000313" key="2">
    <source>
        <dbReference type="EMBL" id="RAJ02437.1"/>
    </source>
</evidence>